<accession>I1P324</accession>
<dbReference type="EnsemblPlants" id="ORGLA02G0238000.1">
    <property type="protein sequence ID" value="ORGLA02G0238000.1"/>
    <property type="gene ID" value="ORGLA02G0238000"/>
</dbReference>
<evidence type="ECO:0000313" key="1">
    <source>
        <dbReference type="EnsemblPlants" id="ORGLA02G0238000.1"/>
    </source>
</evidence>
<reference evidence="1" key="1">
    <citation type="submission" date="2015-06" db="UniProtKB">
        <authorList>
            <consortium name="EnsemblPlants"/>
        </authorList>
    </citation>
    <scope>IDENTIFICATION</scope>
</reference>
<proteinExistence type="predicted"/>
<dbReference type="AlphaFoldDB" id="I1P324"/>
<dbReference type="HOGENOM" id="CLU_2472737_0_0_1"/>
<reference evidence="1 2" key="2">
    <citation type="submission" date="2018-04" db="EMBL/GenBank/DDBJ databases">
        <title>OglaRS2 (Oryza glaberrima Reference Sequence Version 2).</title>
        <authorList>
            <person name="Zhang J."/>
            <person name="Kudrna D."/>
            <person name="Lee S."/>
            <person name="Talag J."/>
            <person name="Rajasekar S."/>
            <person name="Wing R.A."/>
        </authorList>
    </citation>
    <scope>NUCLEOTIDE SEQUENCE [LARGE SCALE GENOMIC DNA]</scope>
    <source>
        <strain evidence="1 2">cv. IRGC 96717</strain>
    </source>
</reference>
<keyword evidence="2" id="KW-1185">Reference proteome</keyword>
<evidence type="ECO:0000313" key="2">
    <source>
        <dbReference type="Proteomes" id="UP000007306"/>
    </source>
</evidence>
<organism evidence="1 2">
    <name type="scientific">Oryza glaberrima</name>
    <name type="common">African rice</name>
    <dbReference type="NCBI Taxonomy" id="4538"/>
    <lineage>
        <taxon>Eukaryota</taxon>
        <taxon>Viridiplantae</taxon>
        <taxon>Streptophyta</taxon>
        <taxon>Embryophyta</taxon>
        <taxon>Tracheophyta</taxon>
        <taxon>Spermatophyta</taxon>
        <taxon>Magnoliopsida</taxon>
        <taxon>Liliopsida</taxon>
        <taxon>Poales</taxon>
        <taxon>Poaceae</taxon>
        <taxon>BOP clade</taxon>
        <taxon>Oryzoideae</taxon>
        <taxon>Oryzeae</taxon>
        <taxon>Oryzinae</taxon>
        <taxon>Oryza</taxon>
    </lineage>
</organism>
<sequence length="89" mass="9917">MHGTEATLALGRRARVACAWASGRSARSGVRAVEDGDKADHRLQLGLPSLRMMLAGDVDVASCDRRKIDRWRGVMLLMKMIRKLHLLFS</sequence>
<dbReference type="Proteomes" id="UP000007306">
    <property type="component" value="Chromosome 2"/>
</dbReference>
<protein>
    <submittedName>
        <fullName evidence="1">Uncharacterized protein</fullName>
    </submittedName>
</protein>
<name>I1P324_ORYGL</name>
<dbReference type="Gramene" id="ORGLA02G0238000.1">
    <property type="protein sequence ID" value="ORGLA02G0238000.1"/>
    <property type="gene ID" value="ORGLA02G0238000"/>
</dbReference>